<feature type="non-terminal residue" evidence="24">
    <location>
        <position position="1"/>
    </location>
</feature>
<dbReference type="PROSITE" id="PS00022">
    <property type="entry name" value="EGF_1"/>
    <property type="match status" value="1"/>
</dbReference>
<dbReference type="InterPro" id="IPR000884">
    <property type="entry name" value="TSP1_rpt"/>
</dbReference>
<evidence type="ECO:0000256" key="4">
    <source>
        <dbReference type="ARBA" id="ARBA00022452"/>
    </source>
</evidence>
<keyword evidence="15" id="KW-0473">Membrane attack complex</keyword>
<dbReference type="GO" id="GO:0005579">
    <property type="term" value="C:membrane attack complex"/>
    <property type="evidence" value="ECO:0007669"/>
    <property type="project" value="UniProtKB-KW"/>
</dbReference>
<evidence type="ECO:0000256" key="21">
    <source>
        <dbReference type="PROSITE-ProRule" id="PRU00124"/>
    </source>
</evidence>
<comment type="subcellular location">
    <subcellularLocation>
        <location evidence="2">Secreted</location>
    </subcellularLocation>
    <subcellularLocation>
        <location evidence="1">Target cell membrane</location>
        <topology evidence="1">Multi-pass membrane protein</topology>
    </subcellularLocation>
</comment>
<dbReference type="InterPro" id="IPR020863">
    <property type="entry name" value="MACPF_CS"/>
</dbReference>
<keyword evidence="4" id="KW-1134">Transmembrane beta strand</keyword>
<dbReference type="CDD" id="cd00112">
    <property type="entry name" value="LDLa"/>
    <property type="match status" value="1"/>
</dbReference>
<reference evidence="24 25" key="1">
    <citation type="journal article" date="2021" name="Cell">
        <title>Tracing the genetic footprints of vertebrate landing in non-teleost ray-finned fishes.</title>
        <authorList>
            <person name="Bi X."/>
            <person name="Wang K."/>
            <person name="Yang L."/>
            <person name="Pan H."/>
            <person name="Jiang H."/>
            <person name="Wei Q."/>
            <person name="Fang M."/>
            <person name="Yu H."/>
            <person name="Zhu C."/>
            <person name="Cai Y."/>
            <person name="He Y."/>
            <person name="Gan X."/>
            <person name="Zeng H."/>
            <person name="Yu D."/>
            <person name="Zhu Y."/>
            <person name="Jiang H."/>
            <person name="Qiu Q."/>
            <person name="Yang H."/>
            <person name="Zhang Y.E."/>
            <person name="Wang W."/>
            <person name="Zhu M."/>
            <person name="He S."/>
            <person name="Zhang G."/>
        </authorList>
    </citation>
    <scope>NUCLEOTIDE SEQUENCE [LARGE SCALE GENOMIC DNA]</scope>
    <source>
        <strain evidence="24">Bchr_013</strain>
    </source>
</reference>
<comment type="caution">
    <text evidence="21">Lacks conserved residue(s) required for the propagation of feature annotation.</text>
</comment>
<dbReference type="InterPro" id="IPR020864">
    <property type="entry name" value="MACPF"/>
</dbReference>
<dbReference type="InterPro" id="IPR048831">
    <property type="entry name" value="C8A_B_C6_EGF-like"/>
</dbReference>
<dbReference type="PROSITE" id="PS50068">
    <property type="entry name" value="LDLRA_2"/>
    <property type="match status" value="1"/>
</dbReference>
<proteinExistence type="inferred from homology"/>
<dbReference type="AlphaFoldDB" id="A0A8X8BN06"/>
<name>A0A8X8BN06_POLSE</name>
<dbReference type="GO" id="GO:0031640">
    <property type="term" value="P:killing of cells of another organism"/>
    <property type="evidence" value="ECO:0007669"/>
    <property type="project" value="UniProtKB-KW"/>
</dbReference>
<evidence type="ECO:0000256" key="11">
    <source>
        <dbReference type="ARBA" id="ARBA00022737"/>
    </source>
</evidence>
<comment type="similarity">
    <text evidence="3">Belongs to the complement C6/C7/C8/C9 family.</text>
</comment>
<dbReference type="PROSITE" id="PS01209">
    <property type="entry name" value="LDLRA_1"/>
    <property type="match status" value="1"/>
</dbReference>
<evidence type="ECO:0000256" key="9">
    <source>
        <dbReference type="ARBA" id="ARBA00022692"/>
    </source>
</evidence>
<evidence type="ECO:0000256" key="20">
    <source>
        <dbReference type="ARBA" id="ARBA00023298"/>
    </source>
</evidence>
<keyword evidence="12" id="KW-0204">Cytolysis</keyword>
<evidence type="ECO:0000313" key="25">
    <source>
        <dbReference type="Proteomes" id="UP000886611"/>
    </source>
</evidence>
<evidence type="ECO:0000256" key="1">
    <source>
        <dbReference type="ARBA" id="ARBA00004276"/>
    </source>
</evidence>
<dbReference type="InterPro" id="IPR000742">
    <property type="entry name" value="EGF"/>
</dbReference>
<evidence type="ECO:0000256" key="16">
    <source>
        <dbReference type="ARBA" id="ARBA00023136"/>
    </source>
</evidence>
<keyword evidence="13" id="KW-0391">Immunity</keyword>
<evidence type="ECO:0000256" key="5">
    <source>
        <dbReference type="ARBA" id="ARBA00022525"/>
    </source>
</evidence>
<dbReference type="EMBL" id="JAATIS010004524">
    <property type="protein sequence ID" value="KAG2461501.1"/>
    <property type="molecule type" value="Genomic_DNA"/>
</dbReference>
<dbReference type="SMART" id="SM00457">
    <property type="entry name" value="MACPF"/>
    <property type="match status" value="1"/>
</dbReference>
<dbReference type="SMART" id="SM00192">
    <property type="entry name" value="LDLa"/>
    <property type="match status" value="1"/>
</dbReference>
<dbReference type="PROSITE" id="PS50092">
    <property type="entry name" value="TSP1"/>
    <property type="match status" value="1"/>
</dbReference>
<keyword evidence="8" id="KW-0399">Innate immunity</keyword>
<keyword evidence="25" id="KW-1185">Reference proteome</keyword>
<keyword evidence="10" id="KW-0732">Signal</keyword>
<evidence type="ECO:0000259" key="23">
    <source>
        <dbReference type="PROSITE" id="PS51412"/>
    </source>
</evidence>
<evidence type="ECO:0000256" key="2">
    <source>
        <dbReference type="ARBA" id="ARBA00004613"/>
    </source>
</evidence>
<dbReference type="InterPro" id="IPR009030">
    <property type="entry name" value="Growth_fac_rcpt_cys_sf"/>
</dbReference>
<dbReference type="PROSITE" id="PS51412">
    <property type="entry name" value="MACPF_2"/>
    <property type="match status" value="1"/>
</dbReference>
<dbReference type="InterPro" id="IPR036383">
    <property type="entry name" value="TSP1_rpt_sf"/>
</dbReference>
<dbReference type="PANTHER" id="PTHR45742:SF1">
    <property type="entry name" value="COMPLEMENT COMPONENT C8 ALPHA CHAIN"/>
    <property type="match status" value="1"/>
</dbReference>
<comment type="caution">
    <text evidence="24">The sequence shown here is derived from an EMBL/GenBank/DDBJ whole genome shotgun (WGS) entry which is preliminary data.</text>
</comment>
<accession>A0A8X8BN06</accession>
<dbReference type="InterPro" id="IPR023415">
    <property type="entry name" value="LDLR_class-A_CS"/>
</dbReference>
<keyword evidence="7" id="KW-1052">Target cell membrane</keyword>
<evidence type="ECO:0000256" key="10">
    <source>
        <dbReference type="ARBA" id="ARBA00022729"/>
    </source>
</evidence>
<evidence type="ECO:0000256" key="13">
    <source>
        <dbReference type="ARBA" id="ARBA00022859"/>
    </source>
</evidence>
<sequence length="626" mass="69743">MVLITLPGGAESSSSRAVGSRQLPLAGTPGPNQAVEDSISHGIRKDEIVLILSNSHKPGQPFTSLAFNSFLSPQYRHRRLQQPAKYKGQSCMGTRWDTAACPGPPCNPVNLCGEKFMCEESGRCIDRQMVCNREEDCLDGSDERHCLYEEEEEDDSFCQSLFPIPGVEQLVLGYNALTQEFQFSVLDPKYSGGRCEYVYNGDWRQLSYEPFCERMYYSDDEKYFRKPHNLHSYSFQAQASNGMSTEYYDNVNELLRALGNENSNQFGFSFGIANVELGFSFQNDEKTLKNVTDYLEQNVGFIRMQTRVETAQFTMRSQDLVLDETMLQSLHRLPEDYDPGQYLHFINAYGTHYVTTGTLGGVYEHIVVVDAEAMKHEEVDFKEVGFCFGVKLQVPLEKSGKVNAGVGANFCDTDSGRLTGMGVTAVVITMTTQNGPPNQQVGFTSPTSVITEKAKKSKAIKDILNRVRGGNLAQSSSVTARSAEAFREWGRTLAYSPALIDFQILPIYELLRFTNINSIEKKTANLRRAWDEYMAENNPCRCGPCQNNGEPLLQGTTCKCVCPSGSSGEACEETNRKGPTHGAWSCWSQWSTCLSGMRSRSRQCNNPVPSNGGHNCVGRSGQMRSC</sequence>
<evidence type="ECO:0000256" key="18">
    <source>
        <dbReference type="ARBA" id="ARBA00023162"/>
    </source>
</evidence>
<evidence type="ECO:0000256" key="8">
    <source>
        <dbReference type="ARBA" id="ARBA00022588"/>
    </source>
</evidence>
<dbReference type="Pfam" id="PF21195">
    <property type="entry name" value="EGF_C8A_B_C6"/>
    <property type="match status" value="1"/>
</dbReference>
<keyword evidence="18" id="KW-0179">Complement alternate pathway</keyword>
<dbReference type="GO" id="GO:0006957">
    <property type="term" value="P:complement activation, alternative pathway"/>
    <property type="evidence" value="ECO:0007669"/>
    <property type="project" value="UniProtKB-KW"/>
</dbReference>
<dbReference type="Pfam" id="PF00057">
    <property type="entry name" value="Ldl_recept_a"/>
    <property type="match status" value="1"/>
</dbReference>
<evidence type="ECO:0000256" key="17">
    <source>
        <dbReference type="ARBA" id="ARBA00023157"/>
    </source>
</evidence>
<keyword evidence="20" id="KW-1053">Target membrane</keyword>
<dbReference type="InterPro" id="IPR001862">
    <property type="entry name" value="MAC_perforin"/>
</dbReference>
<dbReference type="PRINTS" id="PR00764">
    <property type="entry name" value="COMPLEMENTC9"/>
</dbReference>
<keyword evidence="5" id="KW-0964">Secreted</keyword>
<dbReference type="Pfam" id="PF00090">
    <property type="entry name" value="TSP_1"/>
    <property type="match status" value="2"/>
</dbReference>
<evidence type="ECO:0000256" key="15">
    <source>
        <dbReference type="ARBA" id="ARBA00023058"/>
    </source>
</evidence>
<feature type="domain" description="MACPF" evidence="23">
    <location>
        <begin position="154"/>
        <end position="541"/>
    </location>
</feature>
<evidence type="ECO:0000256" key="12">
    <source>
        <dbReference type="ARBA" id="ARBA00022852"/>
    </source>
</evidence>
<dbReference type="Pfam" id="PF01823">
    <property type="entry name" value="MACPF"/>
    <property type="match status" value="1"/>
</dbReference>
<dbReference type="PANTHER" id="PTHR45742">
    <property type="entry name" value="COMPLEMENT COMPONENT C6"/>
    <property type="match status" value="1"/>
</dbReference>
<dbReference type="GO" id="GO:0044218">
    <property type="term" value="C:other organism cell membrane"/>
    <property type="evidence" value="ECO:0007669"/>
    <property type="project" value="UniProtKB-KW"/>
</dbReference>
<protein>
    <submittedName>
        <fullName evidence="24">CO8A protein</fullName>
    </submittedName>
</protein>
<evidence type="ECO:0000256" key="3">
    <source>
        <dbReference type="ARBA" id="ARBA00009214"/>
    </source>
</evidence>
<dbReference type="SUPFAM" id="SSF82895">
    <property type="entry name" value="TSP-1 type 1 repeat"/>
    <property type="match status" value="1"/>
</dbReference>
<evidence type="ECO:0000256" key="7">
    <source>
        <dbReference type="ARBA" id="ARBA00022537"/>
    </source>
</evidence>
<evidence type="ECO:0000256" key="19">
    <source>
        <dbReference type="ARBA" id="ARBA00023180"/>
    </source>
</evidence>
<keyword evidence="16" id="KW-0472">Membrane</keyword>
<dbReference type="GO" id="GO:0006958">
    <property type="term" value="P:complement activation, classical pathway"/>
    <property type="evidence" value="ECO:0007669"/>
    <property type="project" value="UniProtKB-KW"/>
</dbReference>
<dbReference type="Proteomes" id="UP000886611">
    <property type="component" value="Unassembled WGS sequence"/>
</dbReference>
<organism evidence="24 25">
    <name type="scientific">Polypterus senegalus</name>
    <name type="common">Senegal bichir</name>
    <dbReference type="NCBI Taxonomy" id="55291"/>
    <lineage>
        <taxon>Eukaryota</taxon>
        <taxon>Metazoa</taxon>
        <taxon>Chordata</taxon>
        <taxon>Craniata</taxon>
        <taxon>Vertebrata</taxon>
        <taxon>Euteleostomi</taxon>
        <taxon>Actinopterygii</taxon>
        <taxon>Polypteriformes</taxon>
        <taxon>Polypteridae</taxon>
        <taxon>Polypterus</taxon>
    </lineage>
</organism>
<gene>
    <name evidence="24" type="primary">C8a</name>
    <name evidence="24" type="ORF">GTO96_0008997</name>
</gene>
<feature type="disulfide bond" evidence="21">
    <location>
        <begin position="112"/>
        <end position="124"/>
    </location>
</feature>
<dbReference type="GO" id="GO:0005576">
    <property type="term" value="C:extracellular region"/>
    <property type="evidence" value="ECO:0007669"/>
    <property type="project" value="UniProtKB-SubCell"/>
</dbReference>
<dbReference type="Gene3D" id="2.20.100.10">
    <property type="entry name" value="Thrombospondin type-1 (TSP1) repeat"/>
    <property type="match status" value="1"/>
</dbReference>
<dbReference type="InterPro" id="IPR036055">
    <property type="entry name" value="LDL_receptor-like_sf"/>
</dbReference>
<evidence type="ECO:0000313" key="24">
    <source>
        <dbReference type="EMBL" id="KAG2461501.1"/>
    </source>
</evidence>
<keyword evidence="6" id="KW-0245">EGF-like domain</keyword>
<keyword evidence="11" id="KW-0677">Repeat</keyword>
<dbReference type="Gene3D" id="4.10.400.10">
    <property type="entry name" value="Low-density Lipoprotein Receptor"/>
    <property type="match status" value="1"/>
</dbReference>
<keyword evidence="14" id="KW-0180">Complement pathway</keyword>
<keyword evidence="17 21" id="KW-1015">Disulfide bond</keyword>
<keyword evidence="19" id="KW-0325">Glycoprotein</keyword>
<dbReference type="PRINTS" id="PR01705">
    <property type="entry name" value="TSP1REPEAT"/>
</dbReference>
<feature type="non-terminal residue" evidence="24">
    <location>
        <position position="626"/>
    </location>
</feature>
<dbReference type="InterPro" id="IPR002172">
    <property type="entry name" value="LDrepeatLR_classA_rpt"/>
</dbReference>
<evidence type="ECO:0000256" key="14">
    <source>
        <dbReference type="ARBA" id="ARBA00022875"/>
    </source>
</evidence>
<feature type="disulfide bond" evidence="21">
    <location>
        <begin position="131"/>
        <end position="146"/>
    </location>
</feature>
<dbReference type="SUPFAM" id="SSF57184">
    <property type="entry name" value="Growth factor receptor domain"/>
    <property type="match status" value="1"/>
</dbReference>
<evidence type="ECO:0000256" key="6">
    <source>
        <dbReference type="ARBA" id="ARBA00022536"/>
    </source>
</evidence>
<keyword evidence="9" id="KW-0812">Transmembrane</keyword>
<dbReference type="PROSITE" id="PS00279">
    <property type="entry name" value="MACPF_1"/>
    <property type="match status" value="1"/>
</dbReference>
<evidence type="ECO:0000256" key="22">
    <source>
        <dbReference type="SAM" id="MobiDB-lite"/>
    </source>
</evidence>
<feature type="region of interest" description="Disordered" evidence="22">
    <location>
        <begin position="1"/>
        <end position="32"/>
    </location>
</feature>